<evidence type="ECO:0000313" key="2">
    <source>
        <dbReference type="Proteomes" id="UP000011200"/>
    </source>
</evidence>
<reference evidence="1 2" key="1">
    <citation type="journal article" date="2013" name="Genome Announc.">
        <title>Draft genome sequence of MKD8, a conjugal recipient Mycobacterium smegmatis strain.</title>
        <authorList>
            <person name="Gray T.A."/>
            <person name="Palumbo M.J."/>
            <person name="Derbyshire K.M."/>
        </authorList>
    </citation>
    <scope>NUCLEOTIDE SEQUENCE [LARGE SCALE GENOMIC DNA]</scope>
    <source>
        <strain evidence="1 2">MKD8</strain>
    </source>
</reference>
<dbReference type="Proteomes" id="UP000011200">
    <property type="component" value="Chromosome"/>
</dbReference>
<protein>
    <submittedName>
        <fullName evidence="1">Uncharacterized protein</fullName>
    </submittedName>
</protein>
<dbReference type="GeneID" id="93458459"/>
<proteinExistence type="predicted"/>
<dbReference type="SMR" id="A0A2U9PSA0"/>
<accession>A0A2U9PSA0</accession>
<reference evidence="2" key="2">
    <citation type="submission" date="2018-03" db="EMBL/GenBank/DDBJ databases">
        <authorList>
            <person name="Derbyshire K."/>
            <person name="Gray T.A."/>
            <person name="Champion M."/>
        </authorList>
    </citation>
    <scope>NUCLEOTIDE SEQUENCE [LARGE SCALE GENOMIC DNA]</scope>
    <source>
        <strain evidence="2">MKD8</strain>
    </source>
</reference>
<gene>
    <name evidence="1" type="ORF">D806_037090</name>
</gene>
<organism evidence="1 2">
    <name type="scientific">Mycolicibacterium smegmatis (strain MKD8)</name>
    <name type="common">Mycobacterium smegmatis</name>
    <dbReference type="NCBI Taxonomy" id="1214915"/>
    <lineage>
        <taxon>Bacteria</taxon>
        <taxon>Bacillati</taxon>
        <taxon>Actinomycetota</taxon>
        <taxon>Actinomycetes</taxon>
        <taxon>Mycobacteriales</taxon>
        <taxon>Mycobacteriaceae</taxon>
        <taxon>Mycolicibacterium</taxon>
    </lineage>
</organism>
<name>A0A2U9PSA0_MYCSE</name>
<sequence length="148" mass="17068">MHHRRYRPTSRPTPLAWFYRLDRRMQADLLANPHGYLPDGVAAEIASHTVRSYRDEKPQESRLWQLRSAEANLLEDERLRLDRWWRELPDEARAALVTCRDGSVPRAWRATVLDLHPDGLGPGTDLEAEFRMSGIAAAYIEMVATCCL</sequence>
<dbReference type="EMBL" id="CP027541">
    <property type="protein sequence ID" value="AWT54680.1"/>
    <property type="molecule type" value="Genomic_DNA"/>
</dbReference>
<dbReference type="AlphaFoldDB" id="A0A2U9PSA0"/>
<dbReference type="RefSeq" id="WP_003895162.1">
    <property type="nucleotide sequence ID" value="NZ_CP027541.1"/>
</dbReference>
<evidence type="ECO:0000313" key="1">
    <source>
        <dbReference type="EMBL" id="AWT54680.1"/>
    </source>
</evidence>